<gene>
    <name evidence="2" type="ORF">BIW11_03259</name>
</gene>
<accession>A0A1V9XPN5</accession>
<dbReference type="AlphaFoldDB" id="A0A1V9XPN5"/>
<dbReference type="Proteomes" id="UP000192247">
    <property type="component" value="Unassembled WGS sequence"/>
</dbReference>
<name>A0A1V9XPN5_9ACAR</name>
<sequence>MGERLEGAQSRGDEVAGEIGSACVDSDFSHKSSSPTVLSRPNFGAITQSTPEVIR</sequence>
<comment type="caution">
    <text evidence="2">The sequence shown here is derived from an EMBL/GenBank/DDBJ whole genome shotgun (WGS) entry which is preliminary data.</text>
</comment>
<dbReference type="EMBL" id="MNPL01006348">
    <property type="protein sequence ID" value="OQR75447.1"/>
    <property type="molecule type" value="Genomic_DNA"/>
</dbReference>
<dbReference type="InParanoid" id="A0A1V9XPN5"/>
<evidence type="ECO:0000313" key="2">
    <source>
        <dbReference type="EMBL" id="OQR75447.1"/>
    </source>
</evidence>
<organism evidence="2 3">
    <name type="scientific">Tropilaelaps mercedesae</name>
    <dbReference type="NCBI Taxonomy" id="418985"/>
    <lineage>
        <taxon>Eukaryota</taxon>
        <taxon>Metazoa</taxon>
        <taxon>Ecdysozoa</taxon>
        <taxon>Arthropoda</taxon>
        <taxon>Chelicerata</taxon>
        <taxon>Arachnida</taxon>
        <taxon>Acari</taxon>
        <taxon>Parasitiformes</taxon>
        <taxon>Mesostigmata</taxon>
        <taxon>Gamasina</taxon>
        <taxon>Dermanyssoidea</taxon>
        <taxon>Laelapidae</taxon>
        <taxon>Tropilaelaps</taxon>
    </lineage>
</organism>
<keyword evidence="3" id="KW-1185">Reference proteome</keyword>
<feature type="region of interest" description="Disordered" evidence="1">
    <location>
        <begin position="24"/>
        <end position="55"/>
    </location>
</feature>
<protein>
    <submittedName>
        <fullName evidence="2">Uncharacterized protein</fullName>
    </submittedName>
</protein>
<proteinExistence type="predicted"/>
<reference evidence="2 3" key="1">
    <citation type="journal article" date="2017" name="Gigascience">
        <title>Draft genome of the honey bee ectoparasitic mite, Tropilaelaps mercedesae, is shaped by the parasitic life history.</title>
        <authorList>
            <person name="Dong X."/>
            <person name="Armstrong S.D."/>
            <person name="Xia D."/>
            <person name="Makepeace B.L."/>
            <person name="Darby A.C."/>
            <person name="Kadowaki T."/>
        </authorList>
    </citation>
    <scope>NUCLEOTIDE SEQUENCE [LARGE SCALE GENOMIC DNA]</scope>
    <source>
        <strain evidence="2">Wuxi-XJTLU</strain>
    </source>
</reference>
<evidence type="ECO:0000313" key="3">
    <source>
        <dbReference type="Proteomes" id="UP000192247"/>
    </source>
</evidence>
<evidence type="ECO:0000256" key="1">
    <source>
        <dbReference type="SAM" id="MobiDB-lite"/>
    </source>
</evidence>
<feature type="compositionally biased region" description="Polar residues" evidence="1">
    <location>
        <begin position="31"/>
        <end position="55"/>
    </location>
</feature>